<dbReference type="InterPro" id="IPR026287">
    <property type="entry name" value="SoFic-like"/>
</dbReference>
<keyword evidence="7" id="KW-1185">Reference proteome</keyword>
<dbReference type="PANTHER" id="PTHR13504">
    <property type="entry name" value="FIDO DOMAIN-CONTAINING PROTEIN DDB_G0283145"/>
    <property type="match status" value="1"/>
</dbReference>
<name>A0A3P2A0Q7_9BACE</name>
<keyword evidence="1" id="KW-0547">Nucleotide-binding</keyword>
<dbReference type="PANTHER" id="PTHR13504:SF35">
    <property type="entry name" value="PROTEIN ADENYLYLTRANSFERASE SOFIC"/>
    <property type="match status" value="1"/>
</dbReference>
<protein>
    <submittedName>
        <fullName evidence="6">Cell division protein Fic</fullName>
    </submittedName>
    <submittedName>
        <fullName evidence="5">Fic family protein</fullName>
    </submittedName>
</protein>
<evidence type="ECO:0000256" key="1">
    <source>
        <dbReference type="PIRSR" id="PIRSR038925-1"/>
    </source>
</evidence>
<dbReference type="GO" id="GO:0051301">
    <property type="term" value="P:cell division"/>
    <property type="evidence" value="ECO:0007669"/>
    <property type="project" value="UniProtKB-KW"/>
</dbReference>
<feature type="binding site" evidence="1">
    <location>
        <position position="61"/>
    </location>
    <ligand>
        <name>ATP</name>
        <dbReference type="ChEBI" id="CHEBI:30616"/>
    </ligand>
</feature>
<proteinExistence type="predicted"/>
<keyword evidence="1" id="KW-0067">ATP-binding</keyword>
<feature type="binding site" evidence="1">
    <location>
        <begin position="195"/>
        <end position="201"/>
    </location>
    <ligand>
        <name>ATP</name>
        <dbReference type="ChEBI" id="CHEBI:30616"/>
    </ligand>
</feature>
<dbReference type="Gene3D" id="1.10.3290.10">
    <property type="entry name" value="Fido-like domain"/>
    <property type="match status" value="1"/>
</dbReference>
<evidence type="ECO:0000256" key="3">
    <source>
        <dbReference type="PIRSR" id="PIRSR640198-2"/>
    </source>
</evidence>
<dbReference type="InterPro" id="IPR036597">
    <property type="entry name" value="Fido-like_dom_sf"/>
</dbReference>
<gene>
    <name evidence="5" type="ORF">EII33_11900</name>
    <name evidence="6" type="ORF">NCTC7812_01283</name>
</gene>
<evidence type="ECO:0000313" key="6">
    <source>
        <dbReference type="EMBL" id="VFB13755.1"/>
    </source>
</evidence>
<dbReference type="Proteomes" id="UP000396835">
    <property type="component" value="Unassembled WGS sequence"/>
</dbReference>
<evidence type="ECO:0000256" key="2">
    <source>
        <dbReference type="PIRSR" id="PIRSR640198-1"/>
    </source>
</evidence>
<dbReference type="AlphaFoldDB" id="A0A3P2A0Q7"/>
<feature type="active site" evidence="2">
    <location>
        <position position="190"/>
    </location>
</feature>
<dbReference type="OrthoDB" id="9814400at2"/>
<feature type="domain" description="Fido" evidence="4">
    <location>
        <begin position="109"/>
        <end position="254"/>
    </location>
</feature>
<feature type="binding site" evidence="3">
    <location>
        <begin position="194"/>
        <end position="201"/>
    </location>
    <ligand>
        <name>ATP</name>
        <dbReference type="ChEBI" id="CHEBI:30616"/>
    </ligand>
</feature>
<dbReference type="EMBL" id="RQYF01000079">
    <property type="protein sequence ID" value="RRD88605.1"/>
    <property type="molecule type" value="Genomic_DNA"/>
</dbReference>
<evidence type="ECO:0000259" key="4">
    <source>
        <dbReference type="PROSITE" id="PS51459"/>
    </source>
</evidence>
<dbReference type="InterPro" id="IPR025758">
    <property type="entry name" value="Fic/DOC_N"/>
</dbReference>
<keyword evidence="6" id="KW-0131">Cell cycle</keyword>
<dbReference type="GO" id="GO:0005524">
    <property type="term" value="F:ATP binding"/>
    <property type="evidence" value="ECO:0007669"/>
    <property type="project" value="UniProtKB-KW"/>
</dbReference>
<reference evidence="5 7" key="1">
    <citation type="submission" date="2018-11" db="EMBL/GenBank/DDBJ databases">
        <title>Genomes From Bacteria Associated with the Canine Oral Cavity: a Test Case for Automated Genome-Based Taxonomic Assignment.</title>
        <authorList>
            <person name="Coil D.A."/>
            <person name="Jospin G."/>
            <person name="Darling A.E."/>
            <person name="Wallis C."/>
            <person name="Davis I.J."/>
            <person name="Harris S."/>
            <person name="Eisen J.A."/>
            <person name="Holcombe L.J."/>
            <person name="O'Flynn C."/>
        </authorList>
    </citation>
    <scope>NUCLEOTIDE SEQUENCE [LARGE SCALE GENOMIC DNA]</scope>
    <source>
        <strain evidence="5 7">OH1047_COT-310</strain>
    </source>
</reference>
<dbReference type="SUPFAM" id="SSF140931">
    <property type="entry name" value="Fic-like"/>
    <property type="match status" value="1"/>
</dbReference>
<dbReference type="Pfam" id="PF02661">
    <property type="entry name" value="Fic"/>
    <property type="match status" value="1"/>
</dbReference>
<feature type="binding site" evidence="1">
    <location>
        <position position="232"/>
    </location>
    <ligand>
        <name>ATP</name>
        <dbReference type="ChEBI" id="CHEBI:30616"/>
    </ligand>
</feature>
<keyword evidence="6" id="KW-0132">Cell division</keyword>
<dbReference type="Pfam" id="PF13784">
    <property type="entry name" value="Fic_N"/>
    <property type="match status" value="1"/>
</dbReference>
<dbReference type="Proteomes" id="UP000279562">
    <property type="component" value="Unassembled WGS sequence"/>
</dbReference>
<evidence type="ECO:0000313" key="8">
    <source>
        <dbReference type="Proteomes" id="UP000396835"/>
    </source>
</evidence>
<dbReference type="Gene3D" id="1.10.10.10">
    <property type="entry name" value="Winged helix-like DNA-binding domain superfamily/Winged helix DNA-binding domain"/>
    <property type="match status" value="1"/>
</dbReference>
<dbReference type="Pfam" id="PF21248">
    <property type="entry name" value="SoFic-like_C"/>
    <property type="match status" value="1"/>
</dbReference>
<dbReference type="PIRSF" id="PIRSF038925">
    <property type="entry name" value="AMP-prot_trans"/>
    <property type="match status" value="1"/>
</dbReference>
<dbReference type="InterPro" id="IPR036390">
    <property type="entry name" value="WH_DNA-bd_sf"/>
</dbReference>
<accession>A0A3P2A0Q7</accession>
<sequence length="372" mass="43141">MYKIPSLPLQQDLDTIAILKQLNRANRKLAELKGLALTIPNENILIDTLVLQEAKESSEVENIVTTHDELYQADANAEHLMVSLQTKEVLHYCEAMKYGFSLVRKNKLLSLSMIKEIQRRLEQNNAGFRAVPGTSLRNQRGEVIYEPPQDKQTIEQLMGNLELFLNDDALSNLDPLIKMAIIHHQFESIHPFYDGNGRTGRIINILFLVVKDLLDLPILYLSRYIIDNKAEYYKQIQDVRESGDWEPWILFMLKGVEETAIDTIRLVNEISILMKDYKVRLKNVLGKSYRHELLNNLFRHPYTKIEFIEREMEVSRFTASRILDKIVKEGLLEKAKRGKSNYFLNNALIALLANRKEYIELSPEEIIESVTL</sequence>
<dbReference type="InterPro" id="IPR036388">
    <property type="entry name" value="WH-like_DNA-bd_sf"/>
</dbReference>
<dbReference type="PROSITE" id="PS51459">
    <property type="entry name" value="FIDO"/>
    <property type="match status" value="1"/>
</dbReference>
<feature type="binding site" evidence="1">
    <location>
        <position position="190"/>
    </location>
    <ligand>
        <name>ATP</name>
        <dbReference type="ChEBI" id="CHEBI:30616"/>
    </ligand>
</feature>
<dbReference type="InterPro" id="IPR003812">
    <property type="entry name" value="Fido"/>
</dbReference>
<organism evidence="5 7">
    <name type="scientific">Prevotella heparinolytica</name>
    <dbReference type="NCBI Taxonomy" id="28113"/>
    <lineage>
        <taxon>Bacteria</taxon>
        <taxon>Pseudomonadati</taxon>
        <taxon>Bacteroidota</taxon>
        <taxon>Bacteroidia</taxon>
        <taxon>Bacteroidales</taxon>
        <taxon>Bacteroidaceae</taxon>
        <taxon>Bacteroides</taxon>
    </lineage>
</organism>
<evidence type="ECO:0000313" key="7">
    <source>
        <dbReference type="Proteomes" id="UP000279562"/>
    </source>
</evidence>
<dbReference type="InterPro" id="IPR040198">
    <property type="entry name" value="Fido_containing"/>
</dbReference>
<feature type="binding site" evidence="3">
    <location>
        <begin position="232"/>
        <end position="233"/>
    </location>
    <ligand>
        <name>ATP</name>
        <dbReference type="ChEBI" id="CHEBI:30616"/>
    </ligand>
</feature>
<dbReference type="RefSeq" id="WP_125239893.1">
    <property type="nucleotide sequence ID" value="NZ_CAACYH010000004.1"/>
</dbReference>
<evidence type="ECO:0000313" key="5">
    <source>
        <dbReference type="EMBL" id="RRD88605.1"/>
    </source>
</evidence>
<dbReference type="InterPro" id="IPR048770">
    <property type="entry name" value="SoFic-like_C"/>
</dbReference>
<dbReference type="SUPFAM" id="SSF46785">
    <property type="entry name" value="Winged helix' DNA-binding domain"/>
    <property type="match status" value="1"/>
</dbReference>
<reference evidence="6 8" key="2">
    <citation type="submission" date="2019-02" db="EMBL/GenBank/DDBJ databases">
        <authorList>
            <consortium name="Pathogen Informatics"/>
        </authorList>
    </citation>
    <scope>NUCLEOTIDE SEQUENCE [LARGE SCALE GENOMIC DNA]</scope>
    <source>
        <strain evidence="6 8">3012STDY7078512</strain>
    </source>
</reference>
<dbReference type="EMBL" id="CAACYH010000004">
    <property type="protein sequence ID" value="VFB13755.1"/>
    <property type="molecule type" value="Genomic_DNA"/>
</dbReference>